<evidence type="ECO:0000313" key="3">
    <source>
        <dbReference type="Proteomes" id="UP001479436"/>
    </source>
</evidence>
<dbReference type="Proteomes" id="UP001479436">
    <property type="component" value="Unassembled WGS sequence"/>
</dbReference>
<name>A0ABR2WNS2_9FUNG</name>
<feature type="signal peptide" evidence="1">
    <location>
        <begin position="1"/>
        <end position="25"/>
    </location>
</feature>
<evidence type="ECO:0000313" key="2">
    <source>
        <dbReference type="EMBL" id="KAK9763131.1"/>
    </source>
</evidence>
<sequence length="364" mass="40805">MNPFQLPFIACFLSVFLNYGFLVNAQNTTVPSGTQAVSKAILATPTPELPDLSSCNGYKELCRREYDKVSYATTHNSFALSPNPAGNQNFPIQTQLQDGVRALMLDIHTSLSDPKVLELCHGDCNLLDAGPFVEGLKIVRQFLDNNPLEIITIFLENFAVVEAAQVAEAFTSADLVKYTKIQPLNAAWPTLQEMIRNNTRLVVFIDDQANYALYPWLLWEYDFVWETPYSIPVNSPYSCAIDRPKDVQKPMYVLNHFVFGQLNIGNGGFPIPAGSYAKITNEDQLREHAIQCQNERNQVPNFITVDFYDVGNVFQVVAEFNNVTYVPRPRSSNPPQSPSNNLASYTLPNHIGIIFSFLPLVLVL</sequence>
<gene>
    <name evidence="2" type="ORF">K7432_010483</name>
</gene>
<dbReference type="Gene3D" id="3.20.20.190">
    <property type="entry name" value="Phosphatidylinositol (PI) phosphodiesterase"/>
    <property type="match status" value="1"/>
</dbReference>
<dbReference type="InterPro" id="IPR051057">
    <property type="entry name" value="PI-PLC_domain"/>
</dbReference>
<keyword evidence="3" id="KW-1185">Reference proteome</keyword>
<reference evidence="2 3" key="1">
    <citation type="submission" date="2023-04" db="EMBL/GenBank/DDBJ databases">
        <title>Genome of Basidiobolus ranarum AG-B5.</title>
        <authorList>
            <person name="Stajich J.E."/>
            <person name="Carter-House D."/>
            <person name="Gryganskyi A."/>
        </authorList>
    </citation>
    <scope>NUCLEOTIDE SEQUENCE [LARGE SCALE GENOMIC DNA]</scope>
    <source>
        <strain evidence="2 3">AG-B5</strain>
    </source>
</reference>
<dbReference type="Pfam" id="PF26146">
    <property type="entry name" value="PI-PLC_X"/>
    <property type="match status" value="1"/>
</dbReference>
<dbReference type="SUPFAM" id="SSF51695">
    <property type="entry name" value="PLC-like phosphodiesterases"/>
    <property type="match status" value="1"/>
</dbReference>
<accession>A0ABR2WNS2</accession>
<organism evidence="2 3">
    <name type="scientific">Basidiobolus ranarum</name>
    <dbReference type="NCBI Taxonomy" id="34480"/>
    <lineage>
        <taxon>Eukaryota</taxon>
        <taxon>Fungi</taxon>
        <taxon>Fungi incertae sedis</taxon>
        <taxon>Zoopagomycota</taxon>
        <taxon>Entomophthoromycotina</taxon>
        <taxon>Basidiobolomycetes</taxon>
        <taxon>Basidiobolales</taxon>
        <taxon>Basidiobolaceae</taxon>
        <taxon>Basidiobolus</taxon>
    </lineage>
</organism>
<dbReference type="PANTHER" id="PTHR13593">
    <property type="match status" value="1"/>
</dbReference>
<dbReference type="EMBL" id="JASJQH010000725">
    <property type="protein sequence ID" value="KAK9763131.1"/>
    <property type="molecule type" value="Genomic_DNA"/>
</dbReference>
<protein>
    <recommendedName>
        <fullName evidence="4">PLC-like phosphodiesterase</fullName>
    </recommendedName>
</protein>
<dbReference type="PANTHER" id="PTHR13593:SF140">
    <property type="entry name" value="PLC-LIKE PHOSPHODIESTERASE"/>
    <property type="match status" value="1"/>
</dbReference>
<comment type="caution">
    <text evidence="2">The sequence shown here is derived from an EMBL/GenBank/DDBJ whole genome shotgun (WGS) entry which is preliminary data.</text>
</comment>
<evidence type="ECO:0000256" key="1">
    <source>
        <dbReference type="SAM" id="SignalP"/>
    </source>
</evidence>
<evidence type="ECO:0008006" key="4">
    <source>
        <dbReference type="Google" id="ProtNLM"/>
    </source>
</evidence>
<feature type="chain" id="PRO_5046226105" description="PLC-like phosphodiesterase" evidence="1">
    <location>
        <begin position="26"/>
        <end position="364"/>
    </location>
</feature>
<proteinExistence type="predicted"/>
<dbReference type="PROSITE" id="PS50007">
    <property type="entry name" value="PIPLC_X_DOMAIN"/>
    <property type="match status" value="1"/>
</dbReference>
<dbReference type="InterPro" id="IPR017946">
    <property type="entry name" value="PLC-like_Pdiesterase_TIM-brl"/>
</dbReference>
<keyword evidence="1" id="KW-0732">Signal</keyword>